<proteinExistence type="predicted"/>
<keyword evidence="1" id="KW-0175">Coiled coil</keyword>
<feature type="compositionally biased region" description="Polar residues" evidence="2">
    <location>
        <begin position="462"/>
        <end position="477"/>
    </location>
</feature>
<feature type="compositionally biased region" description="Basic residues" evidence="2">
    <location>
        <begin position="90"/>
        <end position="100"/>
    </location>
</feature>
<feature type="coiled-coil region" evidence="1">
    <location>
        <begin position="571"/>
        <end position="598"/>
    </location>
</feature>
<dbReference type="Proteomes" id="UP000277300">
    <property type="component" value="Unassembled WGS sequence"/>
</dbReference>
<dbReference type="AlphaFoldDB" id="A0A3F2RTE1"/>
<dbReference type="EMBL" id="MBAD02001582">
    <property type="protein sequence ID" value="RLN53389.1"/>
    <property type="molecule type" value="Genomic_DNA"/>
</dbReference>
<accession>A0A3F2RTE1</accession>
<feature type="compositionally biased region" description="Low complexity" evidence="2">
    <location>
        <begin position="63"/>
        <end position="75"/>
    </location>
</feature>
<dbReference type="OrthoDB" id="113481at2759"/>
<gene>
    <name evidence="3" type="ORF">BBJ29_004279</name>
    <name evidence="4" type="ORF">BBP00_00004161</name>
</gene>
<dbReference type="Proteomes" id="UP000284657">
    <property type="component" value="Unassembled WGS sequence"/>
</dbReference>
<organism evidence="4 5">
    <name type="scientific">Phytophthora kernoviae</name>
    <dbReference type="NCBI Taxonomy" id="325452"/>
    <lineage>
        <taxon>Eukaryota</taxon>
        <taxon>Sar</taxon>
        <taxon>Stramenopiles</taxon>
        <taxon>Oomycota</taxon>
        <taxon>Peronosporomycetes</taxon>
        <taxon>Peronosporales</taxon>
        <taxon>Peronosporaceae</taxon>
        <taxon>Phytophthora</taxon>
    </lineage>
</organism>
<name>A0A3F2RTE1_9STRA</name>
<evidence type="ECO:0000313" key="5">
    <source>
        <dbReference type="Proteomes" id="UP000277300"/>
    </source>
</evidence>
<evidence type="ECO:0000313" key="6">
    <source>
        <dbReference type="Proteomes" id="UP000284657"/>
    </source>
</evidence>
<dbReference type="PANTHER" id="PTHR35796:SF3">
    <property type="entry name" value="BHLH DOMAIN-CONTAINING PROTEIN"/>
    <property type="match status" value="1"/>
</dbReference>
<comment type="caution">
    <text evidence="4">The sequence shown here is derived from an EMBL/GenBank/DDBJ whole genome shotgun (WGS) entry which is preliminary data.</text>
</comment>
<protein>
    <submittedName>
        <fullName evidence="4">Uncharacterized protein</fullName>
    </submittedName>
</protein>
<reference evidence="5 6" key="1">
    <citation type="submission" date="2018-07" db="EMBL/GenBank/DDBJ databases">
        <title>Genome sequencing of oomycete isolates from Chile give support for New Zealand origin for Phytophthora kernoviae and make available the first Nothophytophthora sp. genome.</title>
        <authorList>
            <person name="Studholme D.J."/>
            <person name="Sanfuentes E."/>
            <person name="Panda P."/>
            <person name="Hill R."/>
            <person name="Sambles C."/>
            <person name="Grant M."/>
            <person name="Williams N.M."/>
            <person name="Mcdougal R.L."/>
        </authorList>
    </citation>
    <scope>NUCLEOTIDE SEQUENCE [LARGE SCALE GENOMIC DNA]</scope>
    <source>
        <strain evidence="4">Chile6</strain>
        <strain evidence="3">Chile7</strain>
    </source>
</reference>
<evidence type="ECO:0000256" key="1">
    <source>
        <dbReference type="SAM" id="Coils"/>
    </source>
</evidence>
<evidence type="ECO:0000256" key="2">
    <source>
        <dbReference type="SAM" id="MobiDB-lite"/>
    </source>
</evidence>
<feature type="region of interest" description="Disordered" evidence="2">
    <location>
        <begin position="41"/>
        <end position="105"/>
    </location>
</feature>
<feature type="region of interest" description="Disordered" evidence="2">
    <location>
        <begin position="462"/>
        <end position="509"/>
    </location>
</feature>
<feature type="compositionally biased region" description="Basic and acidic residues" evidence="2">
    <location>
        <begin position="480"/>
        <end position="489"/>
    </location>
</feature>
<dbReference type="EMBL" id="MBDO02000096">
    <property type="protein sequence ID" value="RLN63424.1"/>
    <property type="molecule type" value="Genomic_DNA"/>
</dbReference>
<dbReference type="PANTHER" id="PTHR35796">
    <property type="entry name" value="HYPOTHETICAL CYTOSOLIC PROTEIN"/>
    <property type="match status" value="1"/>
</dbReference>
<evidence type="ECO:0000313" key="4">
    <source>
        <dbReference type="EMBL" id="RLN63424.1"/>
    </source>
</evidence>
<evidence type="ECO:0000313" key="3">
    <source>
        <dbReference type="EMBL" id="RLN53389.1"/>
    </source>
</evidence>
<sequence length="871" mass="98331">MLEALDEMLSFSPELTSAVASNSLDQLPQDTGFHLSDAFGLPEVPSPYEQQMPLEEPKPSLQTTVATASPTSTATEQKCTQKGKDTRIKPYPKKPRRRKRPKDELDYLRTKVSDLEEELTKVSQSAGRLSPMRDEDEELFSRWKQVAERQKEEANRTVVENLKLRAMLEGQLQIARRLETAISDHQLEVARSGPWNQFKPELNCEQGDGHRPPTASMWDGKLFSELNGCLEAQYANVDAKLEESGIASIMQDRAGGIQLLQDSKGISFGHKEVRLLPFSIHSMSRAMWSLLLADKVVNHLGRIESRILNNDHLNATIVDTLQLPKSRHTEMTIRIAVRRYFEADRVVLVWSACMEIAGSLFVRLREKGINTVSTFDFLRGGHVATSKISPTGCILRSVMDLKPEAVEFNSRAESRAEVGEMTDLVIGTYHRNFGMLFQIVENLLLNEVMEMPSILAIERQHQTMTMQQSVDSKTSSPPHEPPRKGKDIRTTPYPTMTKRRRRKRPKDELDYLRVQVTSLEEELSKLSAVNGSIDSEGMDDELFTQWKKIAERQKAEADNSMMENLKLRSMLEGQLRVAKSLEAAIQHQQEEAAQLLSKHREIEFTGTAGPRRLRALSMSDDLVFGQLNTGLEAQYAELDTVMNQTGISREFQKSHGISVQRQGTNLTFHHEEARLLPFPMPAVHRAMWSCIRYGKAKDMMTGHVRLRVVNNDHLNATIVDDLKLPGSRTFTTCARLGMRRYFEQDRIVVVWSGCVEVAGSLFVRLHEKGYMSASTFDFSNNASAGASKMDNSVPGCVVRMALQTKPEMAEFDSDQENQGHIGEVTDLVVGTYHRNFGLMYQIIENLLFNDATGGVADDHELERFAAYKDAI</sequence>